<evidence type="ECO:0000256" key="2">
    <source>
        <dbReference type="SAM" id="Coils"/>
    </source>
</evidence>
<dbReference type="InterPro" id="IPR001387">
    <property type="entry name" value="Cro/C1-type_HTH"/>
</dbReference>
<dbReference type="HOGENOM" id="CLU_066192_17_7_10"/>
<dbReference type="AlphaFoldDB" id="C6XVR7"/>
<dbReference type="eggNOG" id="COG1396">
    <property type="taxonomic scope" value="Bacteria"/>
</dbReference>
<name>C6XVR7_PEDHD</name>
<protein>
    <submittedName>
        <fullName evidence="4">Helix-turn-helix domain protein</fullName>
    </submittedName>
</protein>
<dbReference type="Gene3D" id="1.10.260.40">
    <property type="entry name" value="lambda repressor-like DNA-binding domains"/>
    <property type="match status" value="1"/>
</dbReference>
<evidence type="ECO:0000259" key="3">
    <source>
        <dbReference type="PROSITE" id="PS50943"/>
    </source>
</evidence>
<keyword evidence="1" id="KW-0238">DNA-binding</keyword>
<dbReference type="GO" id="GO:0003677">
    <property type="term" value="F:DNA binding"/>
    <property type="evidence" value="ECO:0007669"/>
    <property type="project" value="UniProtKB-KW"/>
</dbReference>
<feature type="coiled-coil region" evidence="2">
    <location>
        <begin position="78"/>
        <end position="105"/>
    </location>
</feature>
<dbReference type="RefSeq" id="WP_015809750.1">
    <property type="nucleotide sequence ID" value="NC_013061.1"/>
</dbReference>
<dbReference type="PANTHER" id="PTHR46558">
    <property type="entry name" value="TRACRIPTIONAL REGULATORY PROTEIN-RELATED-RELATED"/>
    <property type="match status" value="1"/>
</dbReference>
<dbReference type="PANTHER" id="PTHR46558:SF4">
    <property type="entry name" value="DNA-BIDING PHAGE PROTEIN"/>
    <property type="match status" value="1"/>
</dbReference>
<keyword evidence="2" id="KW-0175">Coiled coil</keyword>
<dbReference type="Proteomes" id="UP000000852">
    <property type="component" value="Chromosome"/>
</dbReference>
<dbReference type="Pfam" id="PF01381">
    <property type="entry name" value="HTH_3"/>
    <property type="match status" value="1"/>
</dbReference>
<dbReference type="STRING" id="485917.Phep_3951"/>
<sequence length="113" mass="13033">MNTISKNIKRFRQKKGWSQREVAEQLNISIPAFSKIENGITDINLKRLGQIATLLEASIMDLMATDGENPQSKHSMHVNMLKIKLAKKEEEVIDLQRRVIELYEEVKKKNKGN</sequence>
<evidence type="ECO:0000256" key="1">
    <source>
        <dbReference type="ARBA" id="ARBA00023125"/>
    </source>
</evidence>
<proteinExistence type="predicted"/>
<accession>C6XVR7</accession>
<dbReference type="KEGG" id="phe:Phep_3951"/>
<evidence type="ECO:0000313" key="5">
    <source>
        <dbReference type="Proteomes" id="UP000000852"/>
    </source>
</evidence>
<evidence type="ECO:0000313" key="4">
    <source>
        <dbReference type="EMBL" id="ACU06142.1"/>
    </source>
</evidence>
<reference evidence="4 5" key="1">
    <citation type="journal article" date="2009" name="Stand. Genomic Sci.">
        <title>Complete genome sequence of Pedobacter heparinus type strain (HIM 762-3).</title>
        <authorList>
            <person name="Han C."/>
            <person name="Spring S."/>
            <person name="Lapidus A."/>
            <person name="Del Rio T.G."/>
            <person name="Tice H."/>
            <person name="Copeland A."/>
            <person name="Cheng J.F."/>
            <person name="Lucas S."/>
            <person name="Chen F."/>
            <person name="Nolan M."/>
            <person name="Bruce D."/>
            <person name="Goodwin L."/>
            <person name="Pitluck S."/>
            <person name="Ivanova N."/>
            <person name="Mavromatis K."/>
            <person name="Mikhailova N."/>
            <person name="Pati A."/>
            <person name="Chen A."/>
            <person name="Palaniappan K."/>
            <person name="Land M."/>
            <person name="Hauser L."/>
            <person name="Chang Y.J."/>
            <person name="Jeffries C.C."/>
            <person name="Saunders E."/>
            <person name="Chertkov O."/>
            <person name="Brettin T."/>
            <person name="Goker M."/>
            <person name="Rohde M."/>
            <person name="Bristow J."/>
            <person name="Eisen J.A."/>
            <person name="Markowitz V."/>
            <person name="Hugenholtz P."/>
            <person name="Kyrpides N.C."/>
            <person name="Klenk H.P."/>
            <person name="Detter J.C."/>
        </authorList>
    </citation>
    <scope>NUCLEOTIDE SEQUENCE [LARGE SCALE GENOMIC DNA]</scope>
    <source>
        <strain evidence="5">ATCC 13125 / DSM 2366 / CIP 104194 / JCM 7457 / NBRC 12017 / NCIMB 9290 / NRRL B-14731 / HIM 762-3</strain>
    </source>
</reference>
<gene>
    <name evidence="4" type="ordered locus">Phep_3951</name>
</gene>
<dbReference type="InterPro" id="IPR010982">
    <property type="entry name" value="Lambda_DNA-bd_dom_sf"/>
</dbReference>
<dbReference type="CDD" id="cd00093">
    <property type="entry name" value="HTH_XRE"/>
    <property type="match status" value="1"/>
</dbReference>
<dbReference type="SUPFAM" id="SSF47413">
    <property type="entry name" value="lambda repressor-like DNA-binding domains"/>
    <property type="match status" value="1"/>
</dbReference>
<keyword evidence="5" id="KW-1185">Reference proteome</keyword>
<dbReference type="PROSITE" id="PS50943">
    <property type="entry name" value="HTH_CROC1"/>
    <property type="match status" value="1"/>
</dbReference>
<feature type="domain" description="HTH cro/C1-type" evidence="3">
    <location>
        <begin position="8"/>
        <end position="62"/>
    </location>
</feature>
<dbReference type="EMBL" id="CP001681">
    <property type="protein sequence ID" value="ACU06142.1"/>
    <property type="molecule type" value="Genomic_DNA"/>
</dbReference>
<dbReference type="SMART" id="SM00530">
    <property type="entry name" value="HTH_XRE"/>
    <property type="match status" value="1"/>
</dbReference>
<organism evidence="4 5">
    <name type="scientific">Pedobacter heparinus (strain ATCC 13125 / DSM 2366 / CIP 104194 / JCM 7457 / NBRC 12017 / NCIMB 9290 / NRRL B-14731 / HIM 762-3)</name>
    <dbReference type="NCBI Taxonomy" id="485917"/>
    <lineage>
        <taxon>Bacteria</taxon>
        <taxon>Pseudomonadati</taxon>
        <taxon>Bacteroidota</taxon>
        <taxon>Sphingobacteriia</taxon>
        <taxon>Sphingobacteriales</taxon>
        <taxon>Sphingobacteriaceae</taxon>
        <taxon>Pedobacter</taxon>
    </lineage>
</organism>
<dbReference type="OrthoDB" id="795038at2"/>